<sequence length="211" mass="23130">MRPTPPETRLVAIVGGSASGKTRLAHAIADAAPDGYVIKEDDYYLDAASLANFDPATFNFDEPAAKDHGLLMSHLAALKAGQAVDIPQYDFTTHSRAPQTRHCRPASLIVVEGLHAVASEALASVFDLIVYVSATRPVRFERRLQRDVAERGRTPESVKHQFDTIVEPMHTLHVEPQKPLADLIVTNMGPPDFDCLAEPVLQRLRLHSHTG</sequence>
<dbReference type="PRINTS" id="PR00988">
    <property type="entry name" value="URIDINKINASE"/>
</dbReference>
<proteinExistence type="predicted"/>
<reference evidence="7 8" key="1">
    <citation type="submission" date="2006-08" db="EMBL/GenBank/DDBJ databases">
        <title>Complete sequence of Maricaulis maris MCS10.</title>
        <authorList>
            <consortium name="US DOE Joint Genome Institute"/>
            <person name="Copeland A."/>
            <person name="Lucas S."/>
            <person name="Lapidus A."/>
            <person name="Barry K."/>
            <person name="Detter J.C."/>
            <person name="Glavina del Rio T."/>
            <person name="Hammon N."/>
            <person name="Israni S."/>
            <person name="Dalin E."/>
            <person name="Tice H."/>
            <person name="Pitluck S."/>
            <person name="Saunders E."/>
            <person name="Brettin T."/>
            <person name="Bruce D."/>
            <person name="Han C."/>
            <person name="Tapia R."/>
            <person name="Gilna P."/>
            <person name="Schmutz J."/>
            <person name="Larimer F."/>
            <person name="Land M."/>
            <person name="Hauser L."/>
            <person name="Kyrpides N."/>
            <person name="Mikhailova N."/>
            <person name="Viollier P."/>
            <person name="Stephens C."/>
            <person name="Richardson P."/>
        </authorList>
    </citation>
    <scope>NUCLEOTIDE SEQUENCE [LARGE SCALE GENOMIC DNA]</scope>
    <source>
        <strain evidence="7 8">MCS10</strain>
    </source>
</reference>
<gene>
    <name evidence="7" type="ordered locus">Mmar10_0044</name>
</gene>
<comment type="pathway">
    <text evidence="1">Pyrimidine metabolism; UMP biosynthesis via salvage pathway; UMP from uridine: step 1/1.</text>
</comment>
<keyword evidence="4" id="KW-0547">Nucleotide-binding</keyword>
<name>Q0ATP7_MARMM</name>
<evidence type="ECO:0000256" key="5">
    <source>
        <dbReference type="ARBA" id="ARBA00022777"/>
    </source>
</evidence>
<dbReference type="UniPathway" id="UPA00574">
    <property type="reaction ID" value="UER00637"/>
</dbReference>
<organism evidence="7 8">
    <name type="scientific">Maricaulis maris (strain MCS10)</name>
    <name type="common">Caulobacter maris</name>
    <dbReference type="NCBI Taxonomy" id="394221"/>
    <lineage>
        <taxon>Bacteria</taxon>
        <taxon>Pseudomonadati</taxon>
        <taxon>Pseudomonadota</taxon>
        <taxon>Alphaproteobacteria</taxon>
        <taxon>Maricaulales</taxon>
        <taxon>Maricaulaceae</taxon>
        <taxon>Maricaulis</taxon>
    </lineage>
</organism>
<dbReference type="SUPFAM" id="SSF52540">
    <property type="entry name" value="P-loop containing nucleoside triphosphate hydrolases"/>
    <property type="match status" value="1"/>
</dbReference>
<dbReference type="HOGENOM" id="CLU_021278_1_2_5"/>
<feature type="domain" description="Phosphoribulokinase/uridine kinase" evidence="6">
    <location>
        <begin position="11"/>
        <end position="188"/>
    </location>
</feature>
<dbReference type="CDD" id="cd02023">
    <property type="entry name" value="UMPK"/>
    <property type="match status" value="1"/>
</dbReference>
<dbReference type="RefSeq" id="WP_011641987.1">
    <property type="nucleotide sequence ID" value="NC_008347.1"/>
</dbReference>
<evidence type="ECO:0000256" key="2">
    <source>
        <dbReference type="ARBA" id="ARBA00012137"/>
    </source>
</evidence>
<dbReference type="Gene3D" id="3.40.50.300">
    <property type="entry name" value="P-loop containing nucleotide triphosphate hydrolases"/>
    <property type="match status" value="1"/>
</dbReference>
<dbReference type="InterPro" id="IPR027417">
    <property type="entry name" value="P-loop_NTPase"/>
</dbReference>
<evidence type="ECO:0000313" key="8">
    <source>
        <dbReference type="Proteomes" id="UP000001964"/>
    </source>
</evidence>
<dbReference type="Pfam" id="PF00485">
    <property type="entry name" value="PRK"/>
    <property type="match status" value="1"/>
</dbReference>
<dbReference type="InterPro" id="IPR006083">
    <property type="entry name" value="PRK/URK"/>
</dbReference>
<evidence type="ECO:0000256" key="4">
    <source>
        <dbReference type="ARBA" id="ARBA00022741"/>
    </source>
</evidence>
<evidence type="ECO:0000256" key="1">
    <source>
        <dbReference type="ARBA" id="ARBA00004690"/>
    </source>
</evidence>
<dbReference type="GO" id="GO:0004849">
    <property type="term" value="F:uridine kinase activity"/>
    <property type="evidence" value="ECO:0007669"/>
    <property type="project" value="UniProtKB-EC"/>
</dbReference>
<dbReference type="AlphaFoldDB" id="Q0ATP7"/>
<dbReference type="eggNOG" id="COG0572">
    <property type="taxonomic scope" value="Bacteria"/>
</dbReference>
<dbReference type="GO" id="GO:0005524">
    <property type="term" value="F:ATP binding"/>
    <property type="evidence" value="ECO:0007669"/>
    <property type="project" value="InterPro"/>
</dbReference>
<evidence type="ECO:0000259" key="6">
    <source>
        <dbReference type="Pfam" id="PF00485"/>
    </source>
</evidence>
<dbReference type="KEGG" id="mmr:Mmar10_0044"/>
<keyword evidence="8" id="KW-1185">Reference proteome</keyword>
<dbReference type="GO" id="GO:0044206">
    <property type="term" value="P:UMP salvage"/>
    <property type="evidence" value="ECO:0007669"/>
    <property type="project" value="UniProtKB-UniPathway"/>
</dbReference>
<dbReference type="PANTHER" id="PTHR10285">
    <property type="entry name" value="URIDINE KINASE"/>
    <property type="match status" value="1"/>
</dbReference>
<keyword evidence="5 7" id="KW-0418">Kinase</keyword>
<dbReference type="NCBIfam" id="NF004018">
    <property type="entry name" value="PRK05480.1"/>
    <property type="match status" value="1"/>
</dbReference>
<dbReference type="Proteomes" id="UP000001964">
    <property type="component" value="Chromosome"/>
</dbReference>
<dbReference type="STRING" id="394221.Mmar10_0044"/>
<dbReference type="InterPro" id="IPR000764">
    <property type="entry name" value="Uridine_kinase-like"/>
</dbReference>
<evidence type="ECO:0000256" key="3">
    <source>
        <dbReference type="ARBA" id="ARBA00022679"/>
    </source>
</evidence>
<accession>Q0ATP7</accession>
<protein>
    <recommendedName>
        <fullName evidence="2">uridine/cytidine kinase</fullName>
        <ecNumber evidence="2">2.7.1.48</ecNumber>
    </recommendedName>
</protein>
<dbReference type="EMBL" id="CP000449">
    <property type="protein sequence ID" value="ABI64340.1"/>
    <property type="molecule type" value="Genomic_DNA"/>
</dbReference>
<dbReference type="OrthoDB" id="9777642at2"/>
<dbReference type="EC" id="2.7.1.48" evidence="2"/>
<keyword evidence="3 7" id="KW-0808">Transferase</keyword>
<evidence type="ECO:0000313" key="7">
    <source>
        <dbReference type="EMBL" id="ABI64340.1"/>
    </source>
</evidence>